<feature type="compositionally biased region" description="Pro residues" evidence="1">
    <location>
        <begin position="135"/>
        <end position="147"/>
    </location>
</feature>
<evidence type="ECO:0000313" key="2">
    <source>
        <dbReference type="EMBL" id="MTH77881.1"/>
    </source>
</evidence>
<dbReference type="Proteomes" id="UP000478183">
    <property type="component" value="Unassembled WGS sequence"/>
</dbReference>
<name>A0A6L6JD82_9RHOB</name>
<comment type="caution">
    <text evidence="2">The sequence shown here is derived from an EMBL/GenBank/DDBJ whole genome shotgun (WGS) entry which is preliminary data.</text>
</comment>
<sequence>MLFISPVDEAIWHFIGVFHLTDEVARLRINYDELTPDNPDVDPGTITPKDLVTDHPRIPTDYNPEVIYTPPVPVQEGLQTEADYVFINPVRDPVSFGRPQAEAFNERAERFLNHNWHVTPPTDPPDPDPPDPPDPDPPTPEYEWTMPPPGSVAAVTYQTTLLSDDDQFGSATHFGPDESGEQLASLCQQSGQLGVDLDIDLPADGVSFLSVAHAFRDVTAPDGDFGGAEASTRWGEDVLGQYFDGEQTNARPDFEDLMPTYRQERQDEDEDGDTEDDFAQHELVYGNNLLLNQASINDAWITAPVIAAGQGIYSYTIISQTNVWCDNDAIFTQLGLSPSNFDGTPTNALNFASYSIFSNPMPQQRGDADAPQYWLTATLEGSLICVNWIDQYNFVSDRDVSTVSLHTDKTLMLMGENGSMNEVSLAELGFQFDLIIIDGYMINLNAIIQTNVMLDNDSIGIGVDGAQVSAGDNLLYNETSITRIGSHSVTATNAAIDAMLRDAGNGEVNLPASILNDPAFSGRDIVRVLHIEGDMVSVNMIRQTNVLGDSDQIEVYRNEVVGTGAEVKVVAGSNVLVNSASISEFGVDSKIYTPGEHYSDALLHQAELVTPDAPAMPAGPPALASEAVLFLADGFLADNDDDHGFRPINADAPVPGDVMETVLA</sequence>
<accession>A0A6L6JD82</accession>
<feature type="compositionally biased region" description="Acidic residues" evidence="1">
    <location>
        <begin position="125"/>
        <end position="134"/>
    </location>
</feature>
<proteinExistence type="predicted"/>
<protein>
    <submittedName>
        <fullName evidence="2">Uncharacterized protein</fullName>
    </submittedName>
</protein>
<dbReference type="AlphaFoldDB" id="A0A6L6JD82"/>
<gene>
    <name evidence="2" type="ORF">GL286_09100</name>
</gene>
<evidence type="ECO:0000313" key="3">
    <source>
        <dbReference type="Proteomes" id="UP000478183"/>
    </source>
</evidence>
<dbReference type="RefSeq" id="WP_155095249.1">
    <property type="nucleotide sequence ID" value="NZ_WMIE01000004.1"/>
</dbReference>
<dbReference type="OrthoDB" id="8283038at2"/>
<keyword evidence="3" id="KW-1185">Reference proteome</keyword>
<feature type="region of interest" description="Disordered" evidence="1">
    <location>
        <begin position="115"/>
        <end position="147"/>
    </location>
</feature>
<organism evidence="2 3">
    <name type="scientific">Paracoccus aestuariivivens</name>
    <dbReference type="NCBI Taxonomy" id="1820333"/>
    <lineage>
        <taxon>Bacteria</taxon>
        <taxon>Pseudomonadati</taxon>
        <taxon>Pseudomonadota</taxon>
        <taxon>Alphaproteobacteria</taxon>
        <taxon>Rhodobacterales</taxon>
        <taxon>Paracoccaceae</taxon>
        <taxon>Paracoccus</taxon>
    </lineage>
</organism>
<reference evidence="2 3" key="1">
    <citation type="submission" date="2019-11" db="EMBL/GenBank/DDBJ databases">
        <authorList>
            <person name="Dong K."/>
        </authorList>
    </citation>
    <scope>NUCLEOTIDE SEQUENCE [LARGE SCALE GENOMIC DNA]</scope>
    <source>
        <strain evidence="2 3">NBRC 111993</strain>
    </source>
</reference>
<evidence type="ECO:0000256" key="1">
    <source>
        <dbReference type="SAM" id="MobiDB-lite"/>
    </source>
</evidence>
<dbReference type="EMBL" id="WMIE01000004">
    <property type="protein sequence ID" value="MTH77881.1"/>
    <property type="molecule type" value="Genomic_DNA"/>
</dbReference>